<accession>G8JX84</accession>
<dbReference type="Gene3D" id="3.90.280.10">
    <property type="entry name" value="PEBP-like"/>
    <property type="match status" value="1"/>
</dbReference>
<dbReference type="HOGENOM" id="CLU_068504_0_0_1"/>
<dbReference type="CDD" id="cd00866">
    <property type="entry name" value="PEBP_euk"/>
    <property type="match status" value="1"/>
</dbReference>
<keyword evidence="2" id="KW-0496">Mitochondrion</keyword>
<dbReference type="SUPFAM" id="SSF49777">
    <property type="entry name" value="PEBP-like"/>
    <property type="match status" value="1"/>
</dbReference>
<dbReference type="EMBL" id="CP002504">
    <property type="protein sequence ID" value="AET41458.1"/>
    <property type="molecule type" value="Genomic_DNA"/>
</dbReference>
<evidence type="ECO:0000256" key="5">
    <source>
        <dbReference type="ARBA" id="ARBA00039444"/>
    </source>
</evidence>
<dbReference type="InterPro" id="IPR036610">
    <property type="entry name" value="PEBP-like_sf"/>
</dbReference>
<evidence type="ECO:0000313" key="7">
    <source>
        <dbReference type="Proteomes" id="UP000006790"/>
    </source>
</evidence>
<dbReference type="PANTHER" id="PTHR11362">
    <property type="entry name" value="PHOSPHATIDYLETHANOLAMINE-BINDING PROTEIN"/>
    <property type="match status" value="1"/>
</dbReference>
<dbReference type="AlphaFoldDB" id="G8JX84"/>
<evidence type="ECO:0000256" key="1">
    <source>
        <dbReference type="ARBA" id="ARBA00004173"/>
    </source>
</evidence>
<protein>
    <recommendedName>
        <fullName evidence="5">Large ribosomal subunit protein mL38</fullName>
    </recommendedName>
</protein>
<dbReference type="STRING" id="931890.G8JX84"/>
<dbReference type="InterPro" id="IPR008914">
    <property type="entry name" value="PEBP"/>
</dbReference>
<dbReference type="InParanoid" id="G8JX84"/>
<evidence type="ECO:0000256" key="4">
    <source>
        <dbReference type="ARBA" id="ARBA00038016"/>
    </source>
</evidence>
<dbReference type="PANTHER" id="PTHR11362:SF82">
    <property type="entry name" value="PHOSPHATIDYLETHANOLAMINE-BINDING PROTEIN 4"/>
    <property type="match status" value="1"/>
</dbReference>
<dbReference type="KEGG" id="erc:Ecym_8172"/>
<name>G8JX84_ERECY</name>
<dbReference type="eggNOG" id="KOG3346">
    <property type="taxonomic scope" value="Eukaryota"/>
</dbReference>
<dbReference type="GO" id="GO:0033617">
    <property type="term" value="P:mitochondrial respiratory chain complex IV assembly"/>
    <property type="evidence" value="ECO:0007669"/>
    <property type="project" value="EnsemblFungi"/>
</dbReference>
<evidence type="ECO:0000256" key="2">
    <source>
        <dbReference type="ARBA" id="ARBA00023128"/>
    </source>
</evidence>
<dbReference type="GO" id="GO:0005762">
    <property type="term" value="C:mitochondrial large ribosomal subunit"/>
    <property type="evidence" value="ECO:0007669"/>
    <property type="project" value="EnsemblFungi"/>
</dbReference>
<comment type="similarity">
    <text evidence="4">Belongs to the phosphatidylethanolamine-binding protein family. Mitochondrion-specific ribosomal protein mL38 subfamily.</text>
</comment>
<dbReference type="GO" id="GO:0003735">
    <property type="term" value="F:structural constituent of ribosome"/>
    <property type="evidence" value="ECO:0007669"/>
    <property type="project" value="EnsemblFungi"/>
</dbReference>
<dbReference type="FunCoup" id="G8JX84">
    <property type="interactions" value="257"/>
</dbReference>
<dbReference type="RefSeq" id="XP_003648275.1">
    <property type="nucleotide sequence ID" value="XM_003648227.1"/>
</dbReference>
<gene>
    <name evidence="6" type="ordered locus">Ecym_8172</name>
</gene>
<dbReference type="OMA" id="ITHIRPI"/>
<sequence length="355" mass="41344">MFRRSFHSNRVLAENLWSDFTKRSKSYGIKNEVIKKYILEGNPTLSPPSIKRRSNRIKYRSPEFIDDIFKTSYEYLAAQAKSKLDSMEKETDAIKKVDLLVESEINNPEMQYNFQYNDKLENNPEVIDYNEPVYRHLGRKHWESYGQMLLMQRLETLAVIPDTLSTLKPVAEVNIRFPFSTGVNKWIEPGEILSSNVTSTEPTIKIQEYDHHINPSEQLYTILVVNPDEPDLAADSFTTVLNFGLKNIKLSYNDNIVDPRRYSKDNVIAPYIPPVPEKNAGKQRFAVWVFRQSKPILPDQESLPRSNFDIRSFAAENDLTPIGAHIWRSEWDSNVANVREKYKLGKGRVFHRVRR</sequence>
<dbReference type="InterPro" id="IPR035810">
    <property type="entry name" value="PEBP_euk"/>
</dbReference>
<dbReference type="OrthoDB" id="2153661at2759"/>
<comment type="function">
    <text evidence="3">Component of the mitochondrial ribosome (mitoribosome), a dedicated translation machinery responsible for the synthesis of mitochondrial genome-encoded proteins, including at least some of the essential transmembrane subunits of the mitochondrial respiratory chain. The mitoribosomes are attached to the mitochondrial inner membrane and translation products are cotranslationally integrated into the membrane.</text>
</comment>
<comment type="subcellular location">
    <subcellularLocation>
        <location evidence="1">Mitochondrion</location>
    </subcellularLocation>
</comment>
<evidence type="ECO:0000256" key="3">
    <source>
        <dbReference type="ARBA" id="ARBA00037226"/>
    </source>
</evidence>
<dbReference type="Pfam" id="PF01161">
    <property type="entry name" value="PBP"/>
    <property type="match status" value="1"/>
</dbReference>
<dbReference type="FunFam" id="3.90.280.10:FF:000004">
    <property type="entry name" value="Mitochondrial large ribosomal subunit YmL35"/>
    <property type="match status" value="1"/>
</dbReference>
<evidence type="ECO:0000313" key="6">
    <source>
        <dbReference type="EMBL" id="AET41458.1"/>
    </source>
</evidence>
<keyword evidence="7" id="KW-1185">Reference proteome</keyword>
<dbReference type="Proteomes" id="UP000006790">
    <property type="component" value="Chromosome 8"/>
</dbReference>
<organism evidence="6 7">
    <name type="scientific">Eremothecium cymbalariae (strain CBS 270.75 / DBVPG 7215 / KCTC 17166 / NRRL Y-17582)</name>
    <name type="common">Yeast</name>
    <dbReference type="NCBI Taxonomy" id="931890"/>
    <lineage>
        <taxon>Eukaryota</taxon>
        <taxon>Fungi</taxon>
        <taxon>Dikarya</taxon>
        <taxon>Ascomycota</taxon>
        <taxon>Saccharomycotina</taxon>
        <taxon>Saccharomycetes</taxon>
        <taxon>Saccharomycetales</taxon>
        <taxon>Saccharomycetaceae</taxon>
        <taxon>Eremothecium</taxon>
    </lineage>
</organism>
<dbReference type="GeneID" id="11471502"/>
<reference evidence="7" key="1">
    <citation type="journal article" date="2012" name="G3 (Bethesda)">
        <title>Pichia sorbitophila, an interspecies yeast hybrid reveals early steps of genome resolution following polyploidization.</title>
        <authorList>
            <person name="Leh Louis V."/>
            <person name="Despons L."/>
            <person name="Friedrich A."/>
            <person name="Martin T."/>
            <person name="Durrens P."/>
            <person name="Casaregola S."/>
            <person name="Neuveglise C."/>
            <person name="Fairhead C."/>
            <person name="Marck C."/>
            <person name="Cruz J.A."/>
            <person name="Straub M.L."/>
            <person name="Kugler V."/>
            <person name="Sacerdot C."/>
            <person name="Uzunov Z."/>
            <person name="Thierry A."/>
            <person name="Weiss S."/>
            <person name="Bleykasten C."/>
            <person name="De Montigny J."/>
            <person name="Jacques N."/>
            <person name="Jung P."/>
            <person name="Lemaire M."/>
            <person name="Mallet S."/>
            <person name="Morel G."/>
            <person name="Richard G.F."/>
            <person name="Sarkar A."/>
            <person name="Savel G."/>
            <person name="Schacherer J."/>
            <person name="Seret M.L."/>
            <person name="Talla E."/>
            <person name="Samson G."/>
            <person name="Jubin C."/>
            <person name="Poulain J."/>
            <person name="Vacherie B."/>
            <person name="Barbe V."/>
            <person name="Pelletier E."/>
            <person name="Sherman D.J."/>
            <person name="Westhof E."/>
            <person name="Weissenbach J."/>
            <person name="Baret P.V."/>
            <person name="Wincker P."/>
            <person name="Gaillardin C."/>
            <person name="Dujon B."/>
            <person name="Souciet J.L."/>
        </authorList>
    </citation>
    <scope>NUCLEOTIDE SEQUENCE [LARGE SCALE GENOMIC DNA]</scope>
    <source>
        <strain evidence="7">CBS 270.75 / DBVPG 7215 / KCTC 17166 / NRRL Y-17582</strain>
    </source>
</reference>
<proteinExistence type="inferred from homology"/>
<dbReference type="Gene3D" id="1.20.58.1180">
    <property type="match status" value="1"/>
</dbReference>